<organism evidence="1">
    <name type="scientific">marine sediment metagenome</name>
    <dbReference type="NCBI Taxonomy" id="412755"/>
    <lineage>
        <taxon>unclassified sequences</taxon>
        <taxon>metagenomes</taxon>
        <taxon>ecological metagenomes</taxon>
    </lineage>
</organism>
<dbReference type="EMBL" id="BART01005779">
    <property type="protein sequence ID" value="GAG53996.1"/>
    <property type="molecule type" value="Genomic_DNA"/>
</dbReference>
<evidence type="ECO:0000313" key="1">
    <source>
        <dbReference type="EMBL" id="GAG53996.1"/>
    </source>
</evidence>
<reference evidence="1" key="1">
    <citation type="journal article" date="2014" name="Front. Microbiol.">
        <title>High frequency of phylogenetically diverse reductive dehalogenase-homologous genes in deep subseafloor sedimentary metagenomes.</title>
        <authorList>
            <person name="Kawai M."/>
            <person name="Futagami T."/>
            <person name="Toyoda A."/>
            <person name="Takaki Y."/>
            <person name="Nishi S."/>
            <person name="Hori S."/>
            <person name="Arai W."/>
            <person name="Tsubouchi T."/>
            <person name="Morono Y."/>
            <person name="Uchiyama I."/>
            <person name="Ito T."/>
            <person name="Fujiyama A."/>
            <person name="Inagaki F."/>
            <person name="Takami H."/>
        </authorList>
    </citation>
    <scope>NUCLEOTIDE SEQUENCE</scope>
    <source>
        <strain evidence="1">Expedition CK06-06</strain>
    </source>
</reference>
<gene>
    <name evidence="1" type="ORF">S01H4_13099</name>
</gene>
<dbReference type="AlphaFoldDB" id="X1A132"/>
<name>X1A132_9ZZZZ</name>
<evidence type="ECO:0008006" key="2">
    <source>
        <dbReference type="Google" id="ProtNLM"/>
    </source>
</evidence>
<sequence>ALQKLILMFRDSLKSSIARALMLQWFLQKAYAREAGNGFIYSGVFDLAQDHAEKIIKELLSNQIIQYLLYYLPVKGGQAPFIPHKKTDFNVIALDKGKIRYKRIEIDIGSPEKSLTGHHYEIGIIDNAVNEVNSQNTEGRAKIVKRWQQQEAILCEDAREFIFETTWWIDDLAGMILHPEAKFDFSRIRRKVAYEFVSDTGYAVFSCTSRDEDGNPVFPEKTDEKYLKRKRLKMGSYLYSALYDLQPVPEEAIEIKKEWVIHYEEDPPVFISNMMIDCAGTKAKQSSYSAISIGDWNEEGKLHIPFAEKWKLYPMELYEKIIKIYEERKEMGRPIYLIGVEKEKYGIFLHDLVRVNNPRLPVTLLDIKNIPRPTRNKSVVVHYESGNIKSKPGLKDYEDEVLSWYMDKERGTDIFDTIYYHYQIKTVRWGQRNKLYFLFYFFFF</sequence>
<feature type="non-terminal residue" evidence="1">
    <location>
        <position position="1"/>
    </location>
</feature>
<comment type="caution">
    <text evidence="1">The sequence shown here is derived from an EMBL/GenBank/DDBJ whole genome shotgun (WGS) entry which is preliminary data.</text>
</comment>
<proteinExistence type="predicted"/>
<protein>
    <recommendedName>
        <fullName evidence="2">Terminase large subunit gp17-like C-terminal domain-containing protein</fullName>
    </recommendedName>
</protein>
<accession>X1A132</accession>